<dbReference type="PANTHER" id="PTHR31047:SF1">
    <property type="entry name" value="DUF1237 DOMAIN-CONTAINING PROTEIN"/>
    <property type="match status" value="1"/>
</dbReference>
<organism evidence="1 2">
    <name type="scientific">Aureobasidium melanogenum</name>
    <name type="common">Aureobasidium pullulans var. melanogenum</name>
    <dbReference type="NCBI Taxonomy" id="46634"/>
    <lineage>
        <taxon>Eukaryota</taxon>
        <taxon>Fungi</taxon>
        <taxon>Dikarya</taxon>
        <taxon>Ascomycota</taxon>
        <taxon>Pezizomycotina</taxon>
        <taxon>Dothideomycetes</taxon>
        <taxon>Dothideomycetidae</taxon>
        <taxon>Dothideales</taxon>
        <taxon>Saccotheciaceae</taxon>
        <taxon>Aureobasidium</taxon>
    </lineage>
</organism>
<feature type="non-terminal residue" evidence="1">
    <location>
        <position position="1"/>
    </location>
</feature>
<dbReference type="EMBL" id="JAHFXS010003393">
    <property type="protein sequence ID" value="KAG9968489.1"/>
    <property type="molecule type" value="Genomic_DNA"/>
</dbReference>
<evidence type="ECO:0000313" key="1">
    <source>
        <dbReference type="EMBL" id="KAG9968489.1"/>
    </source>
</evidence>
<dbReference type="Pfam" id="PF06824">
    <property type="entry name" value="Glyco_hydro_125"/>
    <property type="match status" value="1"/>
</dbReference>
<dbReference type="Proteomes" id="UP000729357">
    <property type="component" value="Unassembled WGS sequence"/>
</dbReference>
<feature type="non-terminal residue" evidence="1">
    <location>
        <position position="211"/>
    </location>
</feature>
<keyword evidence="2" id="KW-1185">Reference proteome</keyword>
<keyword evidence="1" id="KW-0378">Hydrolase</keyword>
<dbReference type="InterPro" id="IPR012341">
    <property type="entry name" value="6hp_glycosidase-like_sf"/>
</dbReference>
<accession>A0A9P8FBX8</accession>
<dbReference type="InterPro" id="IPR008313">
    <property type="entry name" value="GH125"/>
</dbReference>
<dbReference type="InterPro" id="IPR008928">
    <property type="entry name" value="6-hairpin_glycosidase_sf"/>
</dbReference>
<sequence>QYLIPANMMLAHYLEATAPIMLALNNSASTVTSVQMTQLASSIRQGIEDHGIVTVNGKQVYAYEVDGYGSANIMDDANIPSLLSAPFLGYLDVNDEVYQNTRSLLLSTRNPYFMRGAIISAIGGPHQGPGYAWPMASIVRILTSDNDTEITEQLVMILNSTDGLGLIHESINTFNQSDYTRPWFSWANGLFGQMILDLYDRKPQILAQSFQ</sequence>
<reference evidence="1" key="2">
    <citation type="submission" date="2021-08" db="EMBL/GenBank/DDBJ databases">
        <authorList>
            <person name="Gostincar C."/>
            <person name="Sun X."/>
            <person name="Song Z."/>
            <person name="Gunde-Cimerman N."/>
        </authorList>
    </citation>
    <scope>NUCLEOTIDE SEQUENCE</scope>
    <source>
        <strain evidence="1">EXF-9298</strain>
    </source>
</reference>
<dbReference type="Gene3D" id="1.50.10.10">
    <property type="match status" value="1"/>
</dbReference>
<reference evidence="1" key="1">
    <citation type="journal article" date="2021" name="J Fungi (Basel)">
        <title>Virulence traits and population genomics of the black yeast Aureobasidium melanogenum.</title>
        <authorList>
            <person name="Cernosa A."/>
            <person name="Sun X."/>
            <person name="Gostincar C."/>
            <person name="Fang C."/>
            <person name="Gunde-Cimerman N."/>
            <person name="Song Z."/>
        </authorList>
    </citation>
    <scope>NUCLEOTIDE SEQUENCE</scope>
    <source>
        <strain evidence="1">EXF-9298</strain>
    </source>
</reference>
<dbReference type="GO" id="GO:0016787">
    <property type="term" value="F:hydrolase activity"/>
    <property type="evidence" value="ECO:0007669"/>
    <property type="project" value="UniProtKB-KW"/>
</dbReference>
<dbReference type="PANTHER" id="PTHR31047">
    <property type="entry name" value="MEIOTICALLY UP-REGULATED GENE 157 PROTEIN"/>
    <property type="match status" value="1"/>
</dbReference>
<proteinExistence type="predicted"/>
<comment type="caution">
    <text evidence="1">The sequence shown here is derived from an EMBL/GenBank/DDBJ whole genome shotgun (WGS) entry which is preliminary data.</text>
</comment>
<gene>
    <name evidence="1" type="ORF">KCU98_g15701</name>
</gene>
<dbReference type="GO" id="GO:0005975">
    <property type="term" value="P:carbohydrate metabolic process"/>
    <property type="evidence" value="ECO:0007669"/>
    <property type="project" value="InterPro"/>
</dbReference>
<dbReference type="AlphaFoldDB" id="A0A9P8FBX8"/>
<protein>
    <submittedName>
        <fullName evidence="1">Glycoside hydrolase family 125 protein</fullName>
    </submittedName>
</protein>
<dbReference type="SUPFAM" id="SSF48208">
    <property type="entry name" value="Six-hairpin glycosidases"/>
    <property type="match status" value="1"/>
</dbReference>
<name>A0A9P8FBX8_AURME</name>
<dbReference type="SMART" id="SM01149">
    <property type="entry name" value="DUF1237"/>
    <property type="match status" value="1"/>
</dbReference>
<evidence type="ECO:0000313" key="2">
    <source>
        <dbReference type="Proteomes" id="UP000729357"/>
    </source>
</evidence>